<keyword evidence="8" id="KW-1185">Reference proteome</keyword>
<accession>A0A494Y6J2</accession>
<dbReference type="Gene3D" id="3.40.50.720">
    <property type="entry name" value="NAD(P)-binding Rossmann-like Domain"/>
    <property type="match status" value="2"/>
</dbReference>
<dbReference type="AlphaFoldDB" id="A0A494Y6J2"/>
<comment type="similarity">
    <text evidence="1 4">Belongs to the D-isomer specific 2-hydroxyacid dehydrogenase family.</text>
</comment>
<dbReference type="GO" id="GO:0016616">
    <property type="term" value="F:oxidoreductase activity, acting on the CH-OH group of donors, NAD or NADP as acceptor"/>
    <property type="evidence" value="ECO:0007669"/>
    <property type="project" value="InterPro"/>
</dbReference>
<keyword evidence="3" id="KW-0520">NAD</keyword>
<feature type="domain" description="D-isomer specific 2-hydroxyacid dehydrogenase NAD-binding" evidence="6">
    <location>
        <begin position="109"/>
        <end position="284"/>
    </location>
</feature>
<sequence length="320" mass="35800">MRKLAILGAGIFGDRREQELFEPAGYQAVYYECADPLDIAASLTDVEGLLVNLERVSDELLDRLPILKVIGRYGVGVDNIDLEAASRRRIPVINVPDYCIDEVAEHAVSFIFAANRKLPIASSLPRQGSWGKVQQLKPIRAIKEITLGVVGTGRIGLKVIGMMAPFGCKILIHDPYLVDAELPRNAEMTEFDRLLALSDIITIHCPLTEQTRRMFRSETFARMRKQPAIVNVSRGPIIDERDLLAALDEGTVSFAALDVMETEPPEREHPLLHHPKAIVTGHAAWYSEQSENRLRDLLAMRIMDFLEGRPVPSIVNKFQT</sequence>
<dbReference type="GO" id="GO:0003714">
    <property type="term" value="F:transcription corepressor activity"/>
    <property type="evidence" value="ECO:0007669"/>
    <property type="project" value="InterPro"/>
</dbReference>
<evidence type="ECO:0000259" key="5">
    <source>
        <dbReference type="Pfam" id="PF00389"/>
    </source>
</evidence>
<evidence type="ECO:0000256" key="1">
    <source>
        <dbReference type="ARBA" id="ARBA00005854"/>
    </source>
</evidence>
<evidence type="ECO:0000313" key="7">
    <source>
        <dbReference type="EMBL" id="RKP58297.1"/>
    </source>
</evidence>
<dbReference type="InterPro" id="IPR043322">
    <property type="entry name" value="CtBP"/>
</dbReference>
<protein>
    <submittedName>
        <fullName evidence="7">C-terminal binding protein</fullName>
    </submittedName>
</protein>
<dbReference type="Pfam" id="PF02826">
    <property type="entry name" value="2-Hacid_dh_C"/>
    <property type="match status" value="1"/>
</dbReference>
<proteinExistence type="inferred from homology"/>
<dbReference type="Pfam" id="PF00389">
    <property type="entry name" value="2-Hacid_dh"/>
    <property type="match status" value="1"/>
</dbReference>
<dbReference type="InterPro" id="IPR006140">
    <property type="entry name" value="D-isomer_DH_NAD-bd"/>
</dbReference>
<organism evidence="7 8">
    <name type="scientific">Cohnella endophytica</name>
    <dbReference type="NCBI Taxonomy" id="2419778"/>
    <lineage>
        <taxon>Bacteria</taxon>
        <taxon>Bacillati</taxon>
        <taxon>Bacillota</taxon>
        <taxon>Bacilli</taxon>
        <taxon>Bacillales</taxon>
        <taxon>Paenibacillaceae</taxon>
        <taxon>Cohnella</taxon>
    </lineage>
</organism>
<feature type="domain" description="D-isomer specific 2-hydroxyacid dehydrogenase catalytic" evidence="5">
    <location>
        <begin position="16"/>
        <end position="316"/>
    </location>
</feature>
<dbReference type="CDD" id="cd05299">
    <property type="entry name" value="CtBP_dh"/>
    <property type="match status" value="1"/>
</dbReference>
<name>A0A494Y6J2_9BACL</name>
<comment type="caution">
    <text evidence="7">The sequence shown here is derived from an EMBL/GenBank/DDBJ whole genome shotgun (WGS) entry which is preliminary data.</text>
</comment>
<dbReference type="PANTHER" id="PTHR43761">
    <property type="entry name" value="D-ISOMER SPECIFIC 2-HYDROXYACID DEHYDROGENASE FAMILY PROTEIN (AFU_ORTHOLOGUE AFUA_1G13630)"/>
    <property type="match status" value="1"/>
</dbReference>
<dbReference type="OrthoDB" id="9805416at2"/>
<dbReference type="PANTHER" id="PTHR43761:SF1">
    <property type="entry name" value="D-ISOMER SPECIFIC 2-HYDROXYACID DEHYDROGENASE CATALYTIC DOMAIN-CONTAINING PROTEIN-RELATED"/>
    <property type="match status" value="1"/>
</dbReference>
<dbReference type="PROSITE" id="PS00065">
    <property type="entry name" value="D_2_HYDROXYACID_DH_1"/>
    <property type="match status" value="1"/>
</dbReference>
<dbReference type="RefSeq" id="WP_120974264.1">
    <property type="nucleotide sequence ID" value="NZ_RBZM01000001.1"/>
</dbReference>
<dbReference type="Proteomes" id="UP000282076">
    <property type="component" value="Unassembled WGS sequence"/>
</dbReference>
<evidence type="ECO:0000256" key="3">
    <source>
        <dbReference type="ARBA" id="ARBA00023027"/>
    </source>
</evidence>
<evidence type="ECO:0000256" key="4">
    <source>
        <dbReference type="RuleBase" id="RU003719"/>
    </source>
</evidence>
<dbReference type="EMBL" id="RBZM01000001">
    <property type="protein sequence ID" value="RKP58297.1"/>
    <property type="molecule type" value="Genomic_DNA"/>
</dbReference>
<dbReference type="SUPFAM" id="SSF51735">
    <property type="entry name" value="NAD(P)-binding Rossmann-fold domains"/>
    <property type="match status" value="1"/>
</dbReference>
<dbReference type="SUPFAM" id="SSF52283">
    <property type="entry name" value="Formate/glycerate dehydrogenase catalytic domain-like"/>
    <property type="match status" value="1"/>
</dbReference>
<keyword evidence="2 4" id="KW-0560">Oxidoreductase</keyword>
<dbReference type="InterPro" id="IPR050418">
    <property type="entry name" value="D-iso_2-hydroxyacid_DH_PdxB"/>
</dbReference>
<dbReference type="InterPro" id="IPR036291">
    <property type="entry name" value="NAD(P)-bd_dom_sf"/>
</dbReference>
<gene>
    <name evidence="7" type="ORF">D7Z26_02020</name>
</gene>
<evidence type="ECO:0000313" key="8">
    <source>
        <dbReference type="Proteomes" id="UP000282076"/>
    </source>
</evidence>
<evidence type="ECO:0000256" key="2">
    <source>
        <dbReference type="ARBA" id="ARBA00023002"/>
    </source>
</evidence>
<dbReference type="GO" id="GO:0051287">
    <property type="term" value="F:NAD binding"/>
    <property type="evidence" value="ECO:0007669"/>
    <property type="project" value="InterPro"/>
</dbReference>
<reference evidence="7 8" key="1">
    <citation type="submission" date="2018-10" db="EMBL/GenBank/DDBJ databases">
        <title>Cohnella sp. M2MS4P-1, whole genome shotgun sequence.</title>
        <authorList>
            <person name="Tuo L."/>
        </authorList>
    </citation>
    <scope>NUCLEOTIDE SEQUENCE [LARGE SCALE GENOMIC DNA]</scope>
    <source>
        <strain evidence="7 8">M2MS4P-1</strain>
    </source>
</reference>
<dbReference type="InterPro" id="IPR006139">
    <property type="entry name" value="D-isomer_2_OHA_DH_cat_dom"/>
</dbReference>
<dbReference type="InterPro" id="IPR029752">
    <property type="entry name" value="D-isomer_DH_CS1"/>
</dbReference>
<evidence type="ECO:0000259" key="6">
    <source>
        <dbReference type="Pfam" id="PF02826"/>
    </source>
</evidence>